<reference evidence="2 3" key="1">
    <citation type="journal article" date="2015" name="Genome Biol. Evol.">
        <title>Characterization of Three Mycobacterium spp. with Potential Use in Bioremediation by Genome Sequencing and Comparative Genomics.</title>
        <authorList>
            <person name="Das S."/>
            <person name="Pettersson B.M."/>
            <person name="Behra P.R."/>
            <person name="Ramesh M."/>
            <person name="Dasgupta S."/>
            <person name="Bhattacharya A."/>
            <person name="Kirsebom L.A."/>
        </authorList>
    </citation>
    <scope>NUCLEOTIDE SEQUENCE [LARGE SCALE GENOMIC DNA]</scope>
    <source>
        <strain evidence="2 3">DSM 44219</strain>
    </source>
</reference>
<feature type="chain" id="PRO_5038553203" description="DUF732 domain-containing protein" evidence="1">
    <location>
        <begin position="20"/>
        <end position="93"/>
    </location>
</feature>
<comment type="caution">
    <text evidence="2">The sequence shown here is derived from an EMBL/GenBank/DDBJ whole genome shotgun (WGS) entry which is preliminary data.</text>
</comment>
<dbReference type="EMBL" id="JYNX01000011">
    <property type="protein sequence ID" value="KMO84765.1"/>
    <property type="molecule type" value="Genomic_DNA"/>
</dbReference>
<dbReference type="AlphaFoldDB" id="A0A0J6WN02"/>
<evidence type="ECO:0000313" key="3">
    <source>
        <dbReference type="Proteomes" id="UP000036176"/>
    </source>
</evidence>
<name>A0A0J6WN02_MYCCU</name>
<organism evidence="2 3">
    <name type="scientific">Mycolicibacterium chubuense</name>
    <name type="common">Mycobacterium chubuense</name>
    <dbReference type="NCBI Taxonomy" id="1800"/>
    <lineage>
        <taxon>Bacteria</taxon>
        <taxon>Bacillati</taxon>
        <taxon>Actinomycetota</taxon>
        <taxon>Actinomycetes</taxon>
        <taxon>Mycobacteriales</taxon>
        <taxon>Mycobacteriaceae</taxon>
        <taxon>Mycolicibacterium</taxon>
    </lineage>
</organism>
<dbReference type="OrthoDB" id="9899993at2"/>
<accession>A0A0J6WN02</accession>
<keyword evidence="3" id="KW-1185">Reference proteome</keyword>
<protein>
    <recommendedName>
        <fullName evidence="4">DUF732 domain-containing protein</fullName>
    </recommendedName>
</protein>
<sequence precursor="true">MSKLIAAVAAAAFSVPVVGAMPAAHADAYCELGNLLIPQEVHHVGTYRDATCAMVADIVTTSDQSDCVRAVSDYVVSRGYDPYVGKDIALHNC</sequence>
<evidence type="ECO:0000313" key="2">
    <source>
        <dbReference type="EMBL" id="KMO84765.1"/>
    </source>
</evidence>
<evidence type="ECO:0000256" key="1">
    <source>
        <dbReference type="SAM" id="SignalP"/>
    </source>
</evidence>
<feature type="signal peptide" evidence="1">
    <location>
        <begin position="1"/>
        <end position="19"/>
    </location>
</feature>
<keyword evidence="1" id="KW-0732">Signal</keyword>
<proteinExistence type="predicted"/>
<dbReference type="PATRIC" id="fig|1800.3.peg.392"/>
<dbReference type="Proteomes" id="UP000036176">
    <property type="component" value="Unassembled WGS sequence"/>
</dbReference>
<evidence type="ECO:0008006" key="4">
    <source>
        <dbReference type="Google" id="ProtNLM"/>
    </source>
</evidence>
<gene>
    <name evidence="2" type="ORF">MCHUDSM44219_00389</name>
</gene>
<dbReference type="RefSeq" id="WP_048416530.1">
    <property type="nucleotide sequence ID" value="NZ_JYNX01000011.1"/>
</dbReference>